<evidence type="ECO:0008006" key="3">
    <source>
        <dbReference type="Google" id="ProtNLM"/>
    </source>
</evidence>
<dbReference type="RefSeq" id="WP_211552042.1">
    <property type="nucleotide sequence ID" value="NZ_JAGTUF010000040.1"/>
</dbReference>
<reference evidence="1 2" key="1">
    <citation type="submission" date="2021-04" db="EMBL/GenBank/DDBJ databases">
        <title>Magnetospirillum sulfuroxidans sp. nov., a facultative chemolithoautotrophic sulfur-oxidizing alphaproteobacterium isolated from freshwater sediment and proposals for Paramagetospirillum gen. nov., and Magnetospirillaceae fam. nov.</title>
        <authorList>
            <person name="Koziaeva V."/>
            <person name="Geelhoed J.S."/>
            <person name="Sorokin D.Y."/>
            <person name="Grouzdev D.S."/>
        </authorList>
    </citation>
    <scope>NUCLEOTIDE SEQUENCE [LARGE SCALE GENOMIC DNA]</scope>
    <source>
        <strain evidence="1 2">J10</strain>
    </source>
</reference>
<sequence length="257" mass="29060">MDSCEWAMMDVFSFEGLGLLLRRAKACSPVFPLRDWHGQAGVILRHDIDLDMAAAYEFSRVVGENGIRSTFFFLVTAETYNVNAMPARRMLRSMAEDGFEVALHFDPQVYPDADHAGLAHHARAEGDVLADIIGQAVDSVSLHNPSVHGNFMLLDGWNNAYDPAIFAADRYLSDSRMRFRSDPLDFVAQGAERIVQLLLHPLHYSQSGGRYPLPMLNYLERQTRMVDAMFRVNSEYQDRVGDRLLDALTDAVPHWKP</sequence>
<organism evidence="1 2">
    <name type="scientific">Magnetospirillum sulfuroxidans</name>
    <dbReference type="NCBI Taxonomy" id="611300"/>
    <lineage>
        <taxon>Bacteria</taxon>
        <taxon>Pseudomonadati</taxon>
        <taxon>Pseudomonadota</taxon>
        <taxon>Alphaproteobacteria</taxon>
        <taxon>Rhodospirillales</taxon>
        <taxon>Rhodospirillaceae</taxon>
        <taxon>Magnetospirillum</taxon>
    </lineage>
</organism>
<gene>
    <name evidence="1" type="ORF">KEC16_19390</name>
</gene>
<dbReference type="EMBL" id="JAGTUF010000040">
    <property type="protein sequence ID" value="MBR9973895.1"/>
    <property type="molecule type" value="Genomic_DNA"/>
</dbReference>
<protein>
    <recommendedName>
        <fullName evidence="3">Chitooligosaccharide deacetylase</fullName>
    </recommendedName>
</protein>
<evidence type="ECO:0000313" key="2">
    <source>
        <dbReference type="Proteomes" id="UP000680714"/>
    </source>
</evidence>
<evidence type="ECO:0000313" key="1">
    <source>
        <dbReference type="EMBL" id="MBR9973895.1"/>
    </source>
</evidence>
<comment type="caution">
    <text evidence="1">The sequence shown here is derived from an EMBL/GenBank/DDBJ whole genome shotgun (WGS) entry which is preliminary data.</text>
</comment>
<accession>A0ABS5IHJ4</accession>
<dbReference type="Proteomes" id="UP000680714">
    <property type="component" value="Unassembled WGS sequence"/>
</dbReference>
<dbReference type="InterPro" id="IPR011330">
    <property type="entry name" value="Glyco_hydro/deAcase_b/a-brl"/>
</dbReference>
<proteinExistence type="predicted"/>
<name>A0ABS5IHJ4_9PROT</name>
<dbReference type="SUPFAM" id="SSF88713">
    <property type="entry name" value="Glycoside hydrolase/deacetylase"/>
    <property type="match status" value="1"/>
</dbReference>
<keyword evidence="2" id="KW-1185">Reference proteome</keyword>